<protein>
    <submittedName>
        <fullName evidence="1">Uncharacterized protein</fullName>
    </submittedName>
</protein>
<evidence type="ECO:0000313" key="1">
    <source>
        <dbReference type="EMBL" id="TNV75553.1"/>
    </source>
</evidence>
<accession>A0A8J8NIV9</accession>
<keyword evidence="2" id="KW-1185">Reference proteome</keyword>
<gene>
    <name evidence="1" type="ORF">FGO68_gene487</name>
</gene>
<name>A0A8J8NIV9_HALGN</name>
<comment type="caution">
    <text evidence="1">The sequence shown here is derived from an EMBL/GenBank/DDBJ whole genome shotgun (WGS) entry which is preliminary data.</text>
</comment>
<dbReference type="AlphaFoldDB" id="A0A8J8NIV9"/>
<sequence length="78" mass="8999">MENQQESWTQAVEAETISLEQFTLNICAIICKTHLSKSKWMDRASLDELLFNYSINHSGRKIRAVEIHNRSNSCIQST</sequence>
<dbReference type="EMBL" id="RRYP01015326">
    <property type="protein sequence ID" value="TNV75553.1"/>
    <property type="molecule type" value="Genomic_DNA"/>
</dbReference>
<proteinExistence type="predicted"/>
<organism evidence="1 2">
    <name type="scientific">Halteria grandinella</name>
    <dbReference type="NCBI Taxonomy" id="5974"/>
    <lineage>
        <taxon>Eukaryota</taxon>
        <taxon>Sar</taxon>
        <taxon>Alveolata</taxon>
        <taxon>Ciliophora</taxon>
        <taxon>Intramacronucleata</taxon>
        <taxon>Spirotrichea</taxon>
        <taxon>Stichotrichia</taxon>
        <taxon>Sporadotrichida</taxon>
        <taxon>Halteriidae</taxon>
        <taxon>Halteria</taxon>
    </lineage>
</organism>
<evidence type="ECO:0000313" key="2">
    <source>
        <dbReference type="Proteomes" id="UP000785679"/>
    </source>
</evidence>
<dbReference type="Proteomes" id="UP000785679">
    <property type="component" value="Unassembled WGS sequence"/>
</dbReference>
<reference evidence="1" key="1">
    <citation type="submission" date="2019-06" db="EMBL/GenBank/DDBJ databases">
        <authorList>
            <person name="Zheng W."/>
        </authorList>
    </citation>
    <scope>NUCLEOTIDE SEQUENCE</scope>
    <source>
        <strain evidence="1">QDHG01</strain>
    </source>
</reference>